<dbReference type="KEGG" id="eaz:JHT90_05185"/>
<evidence type="ECO:0000313" key="2">
    <source>
        <dbReference type="EMBL" id="QQP86634.1"/>
    </source>
</evidence>
<dbReference type="EMBL" id="CP067393">
    <property type="protein sequence ID" value="QQP86634.1"/>
    <property type="molecule type" value="Genomic_DNA"/>
</dbReference>
<proteinExistence type="predicted"/>
<dbReference type="AlphaFoldDB" id="A0A974NHL9"/>
<feature type="chain" id="PRO_5037769440" evidence="1">
    <location>
        <begin position="20"/>
        <end position="101"/>
    </location>
</feature>
<dbReference type="Proteomes" id="UP000595278">
    <property type="component" value="Chromosome"/>
</dbReference>
<evidence type="ECO:0000256" key="1">
    <source>
        <dbReference type="SAM" id="SignalP"/>
    </source>
</evidence>
<dbReference type="RefSeq" id="WP_201094881.1">
    <property type="nucleotide sequence ID" value="NZ_CP067393.1"/>
</dbReference>
<keyword evidence="3" id="KW-1185">Reference proteome</keyword>
<protein>
    <submittedName>
        <fullName evidence="2">Uncharacterized protein</fullName>
    </submittedName>
</protein>
<organism evidence="2 3">
    <name type="scientific">Entomomonas asaccharolytica</name>
    <dbReference type="NCBI Taxonomy" id="2785331"/>
    <lineage>
        <taxon>Bacteria</taxon>
        <taxon>Pseudomonadati</taxon>
        <taxon>Pseudomonadota</taxon>
        <taxon>Gammaproteobacteria</taxon>
        <taxon>Pseudomonadales</taxon>
        <taxon>Pseudomonadaceae</taxon>
        <taxon>Entomomonas</taxon>
    </lineage>
</organism>
<sequence>MKIHFYLVLLYFCAVNVLADDLKVNNKGQMKAYALKHCQLDNSQDCECITNNMVNTFTEKDWKIFIAAINKDESIKQQVTEKDIFNFSDKVYGTTINCAIE</sequence>
<name>A0A974NHL9_9GAMM</name>
<gene>
    <name evidence="2" type="ORF">JHT90_05185</name>
</gene>
<evidence type="ECO:0000313" key="3">
    <source>
        <dbReference type="Proteomes" id="UP000595278"/>
    </source>
</evidence>
<reference evidence="2 3" key="1">
    <citation type="submission" date="2021-01" db="EMBL/GenBank/DDBJ databases">
        <title>Entomomonas sp. F2A isolated from a house cricket (Acheta domesticus).</title>
        <authorList>
            <person name="Spergser J."/>
            <person name="Busse H.-J."/>
        </authorList>
    </citation>
    <scope>NUCLEOTIDE SEQUENCE [LARGE SCALE GENOMIC DNA]</scope>
    <source>
        <strain evidence="2 3">F2A</strain>
    </source>
</reference>
<feature type="signal peptide" evidence="1">
    <location>
        <begin position="1"/>
        <end position="19"/>
    </location>
</feature>
<keyword evidence="1" id="KW-0732">Signal</keyword>
<accession>A0A974NHL9</accession>